<keyword evidence="3" id="KW-1185">Reference proteome</keyword>
<accession>A0ABS9EQ39</accession>
<dbReference type="SUPFAM" id="SSF109604">
    <property type="entry name" value="HD-domain/PDEase-like"/>
    <property type="match status" value="1"/>
</dbReference>
<dbReference type="PANTHER" id="PTHR33525:SF3">
    <property type="entry name" value="RIBONUCLEASE Y"/>
    <property type="match status" value="1"/>
</dbReference>
<comment type="caution">
    <text evidence="2">The sequence shown here is derived from an EMBL/GenBank/DDBJ whole genome shotgun (WGS) entry which is preliminary data.</text>
</comment>
<dbReference type="Gene3D" id="1.10.3210.10">
    <property type="entry name" value="Hypothetical protein af1432"/>
    <property type="match status" value="1"/>
</dbReference>
<reference evidence="2 3" key="1">
    <citation type="submission" date="2022-01" db="EMBL/GenBank/DDBJ databases">
        <title>Dethiosulfovibrio faecalis sp. nov., a novel proteolytic, non-sulfur-reducing bacterium isolated from a marine aquaculture solid waste bioreactor.</title>
        <authorList>
            <person name="Grabowski S."/>
            <person name="Apolinario E."/>
            <person name="Schneider N."/>
            <person name="Marshall C.W."/>
            <person name="Sowers K.R."/>
        </authorList>
    </citation>
    <scope>NUCLEOTIDE SEQUENCE [LARGE SCALE GENOMIC DNA]</scope>
    <source>
        <strain evidence="2 3">DSM 12537</strain>
    </source>
</reference>
<feature type="domain" description="HDOD" evidence="1">
    <location>
        <begin position="128"/>
        <end position="322"/>
    </location>
</feature>
<name>A0ABS9EQ39_9BACT</name>
<dbReference type="InterPro" id="IPR052340">
    <property type="entry name" value="RNase_Y/CdgJ"/>
</dbReference>
<proteinExistence type="predicted"/>
<evidence type="ECO:0000313" key="2">
    <source>
        <dbReference type="EMBL" id="MCF4143305.1"/>
    </source>
</evidence>
<sequence length="395" mass="43165">MAIIGIDALEGRVLKRDLFAPNGRFILAEGTIVNDRCLDILRSWGIVEADVRDDHVPPGEMPSVPVPGEDGLESPFRYLSPGALRSWFVDLAGERNVISSPKNSPPIDMEGESDILSLESLISQEPGLVSYSPVLGQIIDVIESPRSSASHVAYVVEQDSALSAKLLRLVNSPLYGFPRTITSIEQAVAIVGSGDLMSLAIQVASITHFRGIDYPILDMAHFWEHSICCAIFARLLAGRRFRGDDSRYFIGGMLMNLGRMVMMERMPGAFCGALSYAYGGRTTVDAEREVFGYSSPQVTAVLLSRWCLPPELAWSVTESRLFHDCCESESTVFRLAEAMACAFGSGFAGDYFVPVLDDGVVESLGLSYNELVFVLKQFDRQRSEIVDVFLGGIGG</sequence>
<protein>
    <submittedName>
        <fullName evidence="2">HDOD domain-containing protein</fullName>
    </submittedName>
</protein>
<dbReference type="Pfam" id="PF08668">
    <property type="entry name" value="HDOD"/>
    <property type="match status" value="1"/>
</dbReference>
<organism evidence="2 3">
    <name type="scientific">Dethiosulfovibrio marinus</name>
    <dbReference type="NCBI Taxonomy" id="133532"/>
    <lineage>
        <taxon>Bacteria</taxon>
        <taxon>Thermotogati</taxon>
        <taxon>Synergistota</taxon>
        <taxon>Synergistia</taxon>
        <taxon>Synergistales</taxon>
        <taxon>Dethiosulfovibrionaceae</taxon>
        <taxon>Dethiosulfovibrio</taxon>
    </lineage>
</organism>
<dbReference type="PANTHER" id="PTHR33525">
    <property type="match status" value="1"/>
</dbReference>
<dbReference type="Proteomes" id="UP001200430">
    <property type="component" value="Unassembled WGS sequence"/>
</dbReference>
<evidence type="ECO:0000259" key="1">
    <source>
        <dbReference type="PROSITE" id="PS51833"/>
    </source>
</evidence>
<dbReference type="RefSeq" id="WP_236100007.1">
    <property type="nucleotide sequence ID" value="NZ_JAKGUD010000013.1"/>
</dbReference>
<gene>
    <name evidence="2" type="ORF">L2W38_10820</name>
</gene>
<evidence type="ECO:0000313" key="3">
    <source>
        <dbReference type="Proteomes" id="UP001200430"/>
    </source>
</evidence>
<dbReference type="EMBL" id="JAKGUD010000013">
    <property type="protein sequence ID" value="MCF4143305.1"/>
    <property type="molecule type" value="Genomic_DNA"/>
</dbReference>
<dbReference type="PROSITE" id="PS51833">
    <property type="entry name" value="HDOD"/>
    <property type="match status" value="1"/>
</dbReference>
<dbReference type="InterPro" id="IPR013976">
    <property type="entry name" value="HDOD"/>
</dbReference>